<feature type="compositionally biased region" description="Acidic residues" evidence="5">
    <location>
        <begin position="894"/>
        <end position="904"/>
    </location>
</feature>
<feature type="compositionally biased region" description="Low complexity" evidence="5">
    <location>
        <begin position="586"/>
        <end position="601"/>
    </location>
</feature>
<keyword evidence="3" id="KW-0597">Phosphoprotein</keyword>
<feature type="compositionally biased region" description="Basic and acidic residues" evidence="5">
    <location>
        <begin position="817"/>
        <end position="831"/>
    </location>
</feature>
<dbReference type="AlphaFoldDB" id="A0A1S3I7Z1"/>
<feature type="compositionally biased region" description="Polar residues" evidence="5">
    <location>
        <begin position="654"/>
        <end position="664"/>
    </location>
</feature>
<dbReference type="Proteomes" id="UP000085678">
    <property type="component" value="Unplaced"/>
</dbReference>
<comment type="similarity">
    <text evidence="4">Belongs to the synaptopodin family.</text>
</comment>
<feature type="compositionally biased region" description="Polar residues" evidence="5">
    <location>
        <begin position="236"/>
        <end position="248"/>
    </location>
</feature>
<dbReference type="GO" id="GO:0005634">
    <property type="term" value="C:nucleus"/>
    <property type="evidence" value="ECO:0007669"/>
    <property type="project" value="TreeGrafter"/>
</dbReference>
<dbReference type="GO" id="GO:0030018">
    <property type="term" value="C:Z disc"/>
    <property type="evidence" value="ECO:0007669"/>
    <property type="project" value="TreeGrafter"/>
</dbReference>
<evidence type="ECO:0000256" key="4">
    <source>
        <dbReference type="ARBA" id="ARBA00038161"/>
    </source>
</evidence>
<evidence type="ECO:0000256" key="5">
    <source>
        <dbReference type="SAM" id="MobiDB-lite"/>
    </source>
</evidence>
<dbReference type="CDD" id="cd10820">
    <property type="entry name" value="PDZ_SYNPO2-like"/>
    <property type="match status" value="1"/>
</dbReference>
<organism evidence="7 8">
    <name type="scientific">Lingula anatina</name>
    <name type="common">Brachiopod</name>
    <name type="synonym">Lingula unguis</name>
    <dbReference type="NCBI Taxonomy" id="7574"/>
    <lineage>
        <taxon>Eukaryota</taxon>
        <taxon>Metazoa</taxon>
        <taxon>Spiralia</taxon>
        <taxon>Lophotrochozoa</taxon>
        <taxon>Brachiopoda</taxon>
        <taxon>Linguliformea</taxon>
        <taxon>Lingulata</taxon>
        <taxon>Lingulida</taxon>
        <taxon>Linguloidea</taxon>
        <taxon>Lingulidae</taxon>
        <taxon>Lingula</taxon>
    </lineage>
</organism>
<feature type="compositionally biased region" description="Low complexity" evidence="5">
    <location>
        <begin position="771"/>
        <end position="787"/>
    </location>
</feature>
<name>A0A1S3I7Z1_LINAN</name>
<feature type="region of interest" description="Disordered" evidence="5">
    <location>
        <begin position="153"/>
        <end position="178"/>
    </location>
</feature>
<keyword evidence="2" id="KW-0963">Cytoplasm</keyword>
<gene>
    <name evidence="8" type="primary">LOC106161858</name>
</gene>
<keyword evidence="7" id="KW-1185">Reference proteome</keyword>
<feature type="domain" description="PDZ" evidence="6">
    <location>
        <begin position="6"/>
        <end position="86"/>
    </location>
</feature>
<protein>
    <submittedName>
        <fullName evidence="8">Synaptopodin 2-like protein</fullName>
    </submittedName>
</protein>
<feature type="region of interest" description="Disordered" evidence="5">
    <location>
        <begin position="185"/>
        <end position="204"/>
    </location>
</feature>
<dbReference type="OMA" id="VEHNAIS"/>
<evidence type="ECO:0000259" key="6">
    <source>
        <dbReference type="PROSITE" id="PS50106"/>
    </source>
</evidence>
<dbReference type="GeneID" id="106161858"/>
<reference evidence="8" key="1">
    <citation type="submission" date="2025-08" db="UniProtKB">
        <authorList>
            <consortium name="RefSeq"/>
        </authorList>
    </citation>
    <scope>IDENTIFICATION</scope>
    <source>
        <tissue evidence="8">Gonads</tissue>
    </source>
</reference>
<dbReference type="SUPFAM" id="SSF50156">
    <property type="entry name" value="PDZ domain-like"/>
    <property type="match status" value="1"/>
</dbReference>
<dbReference type="PANTHER" id="PTHR24217:SF0">
    <property type="entry name" value="PDZ DOMAIN-CONTAINING PROTEIN"/>
    <property type="match status" value="1"/>
</dbReference>
<dbReference type="Gene3D" id="2.30.42.10">
    <property type="match status" value="1"/>
</dbReference>
<dbReference type="RefSeq" id="XP_013394385.1">
    <property type="nucleotide sequence ID" value="XM_013538931.1"/>
</dbReference>
<feature type="compositionally biased region" description="Polar residues" evidence="5">
    <location>
        <begin position="872"/>
        <end position="889"/>
    </location>
</feature>
<dbReference type="GO" id="GO:0015629">
    <property type="term" value="C:actin cytoskeleton"/>
    <property type="evidence" value="ECO:0007669"/>
    <property type="project" value="TreeGrafter"/>
</dbReference>
<feature type="region of interest" description="Disordered" evidence="5">
    <location>
        <begin position="761"/>
        <end position="788"/>
    </location>
</feature>
<dbReference type="OrthoDB" id="445995at2759"/>
<dbReference type="Pfam" id="PF00595">
    <property type="entry name" value="PDZ"/>
    <property type="match status" value="1"/>
</dbReference>
<evidence type="ECO:0000313" key="8">
    <source>
        <dbReference type="RefSeq" id="XP_013394385.1"/>
    </source>
</evidence>
<feature type="region of interest" description="Disordered" evidence="5">
    <location>
        <begin position="210"/>
        <end position="248"/>
    </location>
</feature>
<evidence type="ECO:0000256" key="2">
    <source>
        <dbReference type="ARBA" id="ARBA00022490"/>
    </source>
</evidence>
<comment type="subcellular location">
    <subcellularLocation>
        <location evidence="1">Cytoplasm</location>
    </subcellularLocation>
</comment>
<feature type="region of interest" description="Disordered" evidence="5">
    <location>
        <begin position="816"/>
        <end position="918"/>
    </location>
</feature>
<evidence type="ECO:0000256" key="3">
    <source>
        <dbReference type="ARBA" id="ARBA00022553"/>
    </source>
</evidence>
<accession>A0A1S3I7Z1</accession>
<evidence type="ECO:0000313" key="7">
    <source>
        <dbReference type="Proteomes" id="UP000085678"/>
    </source>
</evidence>
<dbReference type="GO" id="GO:0032233">
    <property type="term" value="P:positive regulation of actin filament bundle assembly"/>
    <property type="evidence" value="ECO:0007669"/>
    <property type="project" value="TreeGrafter"/>
</dbReference>
<dbReference type="SMART" id="SM00228">
    <property type="entry name" value="PDZ"/>
    <property type="match status" value="1"/>
</dbReference>
<dbReference type="InParanoid" id="A0A1S3I7Z1"/>
<dbReference type="InterPro" id="IPR001478">
    <property type="entry name" value="PDZ"/>
</dbReference>
<evidence type="ECO:0000256" key="1">
    <source>
        <dbReference type="ARBA" id="ARBA00004496"/>
    </source>
</evidence>
<sequence>MAEEQRLVIQLAGGGPWGFRLKGGSTSPLQVAKLRANSKSQQAGLKEGDVLLAVNGESVLGKSYQEAMNMVDAAGNDLSIEIQRGGTPPAAPHVPVRSLAKSFVIKPVSEPPTFGTTYASTAVSRTSLLSDGQTTERTTTTAVTYNVDGEQKSYVSTEKQSFPGVPDSKGEITTPRASTTLYLTSTPAGKENAPPPEPMFKVSSVKVKSKKAIWSPHPDQDQPDAHPSKEHHEVDGTSTPTSSVQNGSVVDISRLPIWSAPHLPPTPQEARQCLLDPEEMASALKKRGHKIEALKLRKILTPSEFEDETPLSPTSHKKKFADSAFYDAPGELYPTVNEQVQMARKIAKSLEAAANKRARGGRMYAKRKRKSSKWVHVGYTVGSVSGYSSEGSLGEGLGRLQDFDDIEPDSPHPDSHNLEGMYQYPGHVPLWPVDTLGEYGERHGDKAVLTPQEVERLRLGQDKCRHNVVSPQMCFNIAKDLQKQKGRGATIFAKRRERADKYIIDETNVKSPPPPPVALTRKLEEVVAVKTYKSPWEAAMENPFSLDDAFTHINHQPGSRRAVKSLDMTDLPIQLQPRPPESWKRTSTSSPVSPGTTLGGPAPASGSQFPDHNRKIRGWTPRSAVRAETGSDVHYYSPTPEATSPQVAPPPATPQSETSSTASGSKKVFGDYNPRIRAWRRPSPKREDAEAWLSDGEYSDYSDDVQHPPIYVLPPRIERKEVTVEKKGFRPISFKAPHPKAGVFQVLPQSPQTSSVGVFYGPEPTSKPAPQSQSSTFKQTTTTTSTRSLHRNVLPQAEPDAPVNQPKPFTLTTVTTETKEENEGPSEERGNHYNVPLRHIETKTPSPRVSREASPQVVHVEAERPREPSPNVAATTEETETSFQITFDANTGDDQQEQTQEDTEASFVITAEADASDL</sequence>
<feature type="region of interest" description="Disordered" evidence="5">
    <location>
        <begin position="573"/>
        <end position="669"/>
    </location>
</feature>
<feature type="compositionally biased region" description="Basic and acidic residues" evidence="5">
    <location>
        <begin position="218"/>
        <end position="235"/>
    </location>
</feature>
<proteinExistence type="inferred from homology"/>
<dbReference type="InterPro" id="IPR036034">
    <property type="entry name" value="PDZ_sf"/>
</dbReference>
<dbReference type="InterPro" id="IPR051976">
    <property type="entry name" value="Synaptopodin_domain"/>
</dbReference>
<dbReference type="PROSITE" id="PS50106">
    <property type="entry name" value="PDZ"/>
    <property type="match status" value="1"/>
</dbReference>
<dbReference type="GO" id="GO:0003779">
    <property type="term" value="F:actin binding"/>
    <property type="evidence" value="ECO:0007669"/>
    <property type="project" value="TreeGrafter"/>
</dbReference>
<dbReference type="PANTHER" id="PTHR24217">
    <property type="entry name" value="PUTATIVE-RELATED"/>
    <property type="match status" value="1"/>
</dbReference>
<dbReference type="KEGG" id="lak:106161858"/>